<keyword evidence="3" id="KW-1185">Reference proteome</keyword>
<gene>
    <name evidence="2" type="ORF">LSALG_LOCUS6699</name>
</gene>
<evidence type="ECO:0000313" key="3">
    <source>
        <dbReference type="Proteomes" id="UP001177003"/>
    </source>
</evidence>
<reference evidence="2" key="1">
    <citation type="submission" date="2023-04" db="EMBL/GenBank/DDBJ databases">
        <authorList>
            <person name="Vijverberg K."/>
            <person name="Xiong W."/>
            <person name="Schranz E."/>
        </authorList>
    </citation>
    <scope>NUCLEOTIDE SEQUENCE</scope>
</reference>
<sequence>MMKVAHRIITSLVVPREDKSTISSLELYDTAHLDDNLIPHYGLFVCNKLTHLSTSQSRKIYYSGVVSMFTKSALVWAPYPENHQPLPGEPYLTTTVLESMRMFWSKNINHNWIVGQNHNPNLLIPPDNWNILSLKCPTNFTDWQITLYLFPVSPSGKEDEEGEESEGDNDVDDEGGEEEPQNISPTSGASSSHGATHPSYHQQYKDQLKSIHTRLDIYHHDLTHLT</sequence>
<dbReference type="AlphaFoldDB" id="A0AA35VRC2"/>
<feature type="compositionally biased region" description="Acidic residues" evidence="1">
    <location>
        <begin position="158"/>
        <end position="180"/>
    </location>
</feature>
<dbReference type="EMBL" id="OX465086">
    <property type="protein sequence ID" value="CAI9266127.1"/>
    <property type="molecule type" value="Genomic_DNA"/>
</dbReference>
<proteinExistence type="predicted"/>
<name>A0AA35VRC2_LACSI</name>
<feature type="region of interest" description="Disordered" evidence="1">
    <location>
        <begin position="154"/>
        <end position="206"/>
    </location>
</feature>
<evidence type="ECO:0000313" key="2">
    <source>
        <dbReference type="EMBL" id="CAI9266127.1"/>
    </source>
</evidence>
<protein>
    <submittedName>
        <fullName evidence="2">Uncharacterized protein</fullName>
    </submittedName>
</protein>
<feature type="compositionally biased region" description="Polar residues" evidence="1">
    <location>
        <begin position="181"/>
        <end position="202"/>
    </location>
</feature>
<organism evidence="2 3">
    <name type="scientific">Lactuca saligna</name>
    <name type="common">Willowleaf lettuce</name>
    <dbReference type="NCBI Taxonomy" id="75948"/>
    <lineage>
        <taxon>Eukaryota</taxon>
        <taxon>Viridiplantae</taxon>
        <taxon>Streptophyta</taxon>
        <taxon>Embryophyta</taxon>
        <taxon>Tracheophyta</taxon>
        <taxon>Spermatophyta</taxon>
        <taxon>Magnoliopsida</taxon>
        <taxon>eudicotyledons</taxon>
        <taxon>Gunneridae</taxon>
        <taxon>Pentapetalae</taxon>
        <taxon>asterids</taxon>
        <taxon>campanulids</taxon>
        <taxon>Asterales</taxon>
        <taxon>Asteraceae</taxon>
        <taxon>Cichorioideae</taxon>
        <taxon>Cichorieae</taxon>
        <taxon>Lactucinae</taxon>
        <taxon>Lactuca</taxon>
    </lineage>
</organism>
<dbReference type="Proteomes" id="UP001177003">
    <property type="component" value="Chromosome 0"/>
</dbReference>
<accession>A0AA35VRC2</accession>
<evidence type="ECO:0000256" key="1">
    <source>
        <dbReference type="SAM" id="MobiDB-lite"/>
    </source>
</evidence>